<dbReference type="Gene3D" id="3.30.1240.10">
    <property type="match status" value="1"/>
</dbReference>
<evidence type="ECO:0000313" key="1">
    <source>
        <dbReference type="EMBL" id="MEH1546121.1"/>
    </source>
</evidence>
<organism evidence="1 2">
    <name type="scientific">Cutibacterium avidum</name>
    <dbReference type="NCBI Taxonomy" id="33010"/>
    <lineage>
        <taxon>Bacteria</taxon>
        <taxon>Bacillati</taxon>
        <taxon>Actinomycetota</taxon>
        <taxon>Actinomycetes</taxon>
        <taxon>Propionibacteriales</taxon>
        <taxon>Propionibacteriaceae</taxon>
        <taxon>Cutibacterium</taxon>
    </lineage>
</organism>
<name>A0AB35XGH0_9ACTN</name>
<protein>
    <submittedName>
        <fullName evidence="1">HAD family hydrolase</fullName>
        <ecNumber evidence="1">3.1.3.-</ecNumber>
    </submittedName>
</protein>
<accession>A0AB35XGH0</accession>
<dbReference type="PROSITE" id="PS01229">
    <property type="entry name" value="COF_2"/>
    <property type="match status" value="1"/>
</dbReference>
<dbReference type="Gene3D" id="3.40.50.1000">
    <property type="entry name" value="HAD superfamily/HAD-like"/>
    <property type="match status" value="1"/>
</dbReference>
<sequence>MLIATDLDGTFLSPDATVSPRNRAAVEAAEAAGIRVVPVTGRAIGGLRIIGPVFHQHSLVCNGAVGVNMSTGETLFTATMPVHTVKSYVDQVTAELPGTVFCAEVGDSSVFLVEKGYDDIVPAFESENDPAEHVRVSREELCSTEAVKLMVVHPTVPAQDIYQASQRLQVPGVHATWSGFTVAEAGPAGVTKASGLERICHLLGEDRADVVALGDGANDVEMLQWAGTSYAMGGAQPEAIAAADRRAPSCQEDGFAVVVEELLASR</sequence>
<dbReference type="PANTHER" id="PTHR10000">
    <property type="entry name" value="PHOSPHOSERINE PHOSPHATASE"/>
    <property type="match status" value="1"/>
</dbReference>
<comment type="caution">
    <text evidence="1">The sequence shown here is derived from an EMBL/GenBank/DDBJ whole genome shotgun (WGS) entry which is preliminary data.</text>
</comment>
<dbReference type="InterPro" id="IPR036412">
    <property type="entry name" value="HAD-like_sf"/>
</dbReference>
<dbReference type="GO" id="GO:0016791">
    <property type="term" value="F:phosphatase activity"/>
    <property type="evidence" value="ECO:0007669"/>
    <property type="project" value="TreeGrafter"/>
</dbReference>
<dbReference type="PANTHER" id="PTHR10000:SF8">
    <property type="entry name" value="HAD SUPERFAMILY HYDROLASE-LIKE, TYPE 3"/>
    <property type="match status" value="1"/>
</dbReference>
<dbReference type="InterPro" id="IPR023214">
    <property type="entry name" value="HAD_sf"/>
</dbReference>
<dbReference type="GO" id="GO:0000287">
    <property type="term" value="F:magnesium ion binding"/>
    <property type="evidence" value="ECO:0007669"/>
    <property type="project" value="TreeGrafter"/>
</dbReference>
<gene>
    <name evidence="1" type="ORF">V7F78_03620</name>
</gene>
<dbReference type="EC" id="3.1.3.-" evidence="1"/>
<proteinExistence type="predicted"/>
<evidence type="ECO:0000313" key="2">
    <source>
        <dbReference type="Proteomes" id="UP001309299"/>
    </source>
</evidence>
<dbReference type="EMBL" id="JBAKUA010000003">
    <property type="protein sequence ID" value="MEH1546121.1"/>
    <property type="molecule type" value="Genomic_DNA"/>
</dbReference>
<keyword evidence="1" id="KW-0378">Hydrolase</keyword>
<dbReference type="AlphaFoldDB" id="A0AB35XGH0"/>
<reference evidence="1" key="1">
    <citation type="submission" date="2024-02" db="EMBL/GenBank/DDBJ databases">
        <title>Bacterial skin colonization with Propionibacterium avidum as a risk factor for Periprosthetic Joint Infections - a single-center prospective study.</title>
        <authorList>
            <person name="Achermann Y."/>
        </authorList>
    </citation>
    <scope>NUCLEOTIDE SEQUENCE</scope>
    <source>
        <strain evidence="1">PAVI-2017310195</strain>
    </source>
</reference>
<dbReference type="Proteomes" id="UP001309299">
    <property type="component" value="Unassembled WGS sequence"/>
</dbReference>
<dbReference type="GO" id="GO:0005829">
    <property type="term" value="C:cytosol"/>
    <property type="evidence" value="ECO:0007669"/>
    <property type="project" value="TreeGrafter"/>
</dbReference>
<dbReference type="SUPFAM" id="SSF56784">
    <property type="entry name" value="HAD-like"/>
    <property type="match status" value="1"/>
</dbReference>
<dbReference type="Pfam" id="PF08282">
    <property type="entry name" value="Hydrolase_3"/>
    <property type="match status" value="1"/>
</dbReference>
<dbReference type="RefSeq" id="WP_016666837.1">
    <property type="nucleotide sequence ID" value="NZ_CABKSM010000001.1"/>
</dbReference>